<dbReference type="AlphaFoldDB" id="A0A512RRB1"/>
<evidence type="ECO:0000313" key="6">
    <source>
        <dbReference type="Proteomes" id="UP000321436"/>
    </source>
</evidence>
<dbReference type="SUPFAM" id="SSF46689">
    <property type="entry name" value="Homeodomain-like"/>
    <property type="match status" value="1"/>
</dbReference>
<dbReference type="GO" id="GO:0043565">
    <property type="term" value="F:sequence-specific DNA binding"/>
    <property type="evidence" value="ECO:0007669"/>
    <property type="project" value="InterPro"/>
</dbReference>
<dbReference type="OrthoDB" id="1156172at2"/>
<evidence type="ECO:0000256" key="2">
    <source>
        <dbReference type="ARBA" id="ARBA00023125"/>
    </source>
</evidence>
<dbReference type="EMBL" id="BKAU01000006">
    <property type="protein sequence ID" value="GEP98243.1"/>
    <property type="molecule type" value="Genomic_DNA"/>
</dbReference>
<keyword evidence="3" id="KW-0804">Transcription</keyword>
<dbReference type="GO" id="GO:0003700">
    <property type="term" value="F:DNA-binding transcription factor activity"/>
    <property type="evidence" value="ECO:0007669"/>
    <property type="project" value="InterPro"/>
</dbReference>
<dbReference type="InterPro" id="IPR009057">
    <property type="entry name" value="Homeodomain-like_sf"/>
</dbReference>
<dbReference type="PROSITE" id="PS00041">
    <property type="entry name" value="HTH_ARAC_FAMILY_1"/>
    <property type="match status" value="1"/>
</dbReference>
<evidence type="ECO:0000313" key="5">
    <source>
        <dbReference type="EMBL" id="GEP98243.1"/>
    </source>
</evidence>
<evidence type="ECO:0000256" key="1">
    <source>
        <dbReference type="ARBA" id="ARBA00023015"/>
    </source>
</evidence>
<dbReference type="SMART" id="SM00342">
    <property type="entry name" value="HTH_ARAC"/>
    <property type="match status" value="1"/>
</dbReference>
<dbReference type="Proteomes" id="UP000321436">
    <property type="component" value="Unassembled WGS sequence"/>
</dbReference>
<evidence type="ECO:0000259" key="4">
    <source>
        <dbReference type="PROSITE" id="PS01124"/>
    </source>
</evidence>
<comment type="caution">
    <text evidence="5">The sequence shown here is derived from an EMBL/GenBank/DDBJ whole genome shotgun (WGS) entry which is preliminary data.</text>
</comment>
<proteinExistence type="predicted"/>
<dbReference type="PROSITE" id="PS01124">
    <property type="entry name" value="HTH_ARAC_FAMILY_2"/>
    <property type="match status" value="1"/>
</dbReference>
<keyword evidence="1" id="KW-0805">Transcription regulation</keyword>
<dbReference type="Pfam" id="PF12833">
    <property type="entry name" value="HTH_18"/>
    <property type="match status" value="1"/>
</dbReference>
<gene>
    <name evidence="5" type="ORF">CCY01nite_45030</name>
</gene>
<accession>A0A512RRB1</accession>
<evidence type="ECO:0000256" key="3">
    <source>
        <dbReference type="ARBA" id="ARBA00023163"/>
    </source>
</evidence>
<dbReference type="InterPro" id="IPR018060">
    <property type="entry name" value="HTH_AraC"/>
</dbReference>
<dbReference type="InterPro" id="IPR018062">
    <property type="entry name" value="HTH_AraC-typ_CS"/>
</dbReference>
<feature type="domain" description="HTH araC/xylS-type" evidence="4">
    <location>
        <begin position="232"/>
        <end position="331"/>
    </location>
</feature>
<dbReference type="PANTHER" id="PTHR47893:SF1">
    <property type="entry name" value="REGULATORY PROTEIN PCHR"/>
    <property type="match status" value="1"/>
</dbReference>
<keyword evidence="2" id="KW-0238">DNA-binding</keyword>
<protein>
    <recommendedName>
        <fullName evidence="4">HTH araC/xylS-type domain-containing protein</fullName>
    </recommendedName>
</protein>
<dbReference type="Gene3D" id="1.10.10.60">
    <property type="entry name" value="Homeodomain-like"/>
    <property type="match status" value="2"/>
</dbReference>
<dbReference type="InterPro" id="IPR053142">
    <property type="entry name" value="PchR_regulatory_protein"/>
</dbReference>
<sequence length="331" mass="38248">MNTQKPLQVSYKNDEYWFPQIGPQLDATFDEHRLVFDNTIGKGEFYRIVIEPGLHLLKAEATFRRPVTFIQQSGSGTGFYVLASNLSDQLIKAMTGEREYKLGYGSENGIYFSSPLLAISYIFKPTYHYHIIFIGLSHERICNFINRQPETQQPLLQSIISNKKPIYHVECLDMQFMAIVKDIDKHLHDGRLNNLLLHSRALELCHHLLLRVEQRRSGPGRKVHPDDISRLEEIRRALLDGYQDACPPIEEAARKAAMSPTKFKTLFKQIYGHTYYQFYKNVRMHKARELLEQQRMNVSEVGYLLGYNNLGKFTKAFKTVFSVAPSALVNS</sequence>
<organism evidence="5 6">
    <name type="scientific">Chitinophaga cymbidii</name>
    <dbReference type="NCBI Taxonomy" id="1096750"/>
    <lineage>
        <taxon>Bacteria</taxon>
        <taxon>Pseudomonadati</taxon>
        <taxon>Bacteroidota</taxon>
        <taxon>Chitinophagia</taxon>
        <taxon>Chitinophagales</taxon>
        <taxon>Chitinophagaceae</taxon>
        <taxon>Chitinophaga</taxon>
    </lineage>
</organism>
<reference evidence="5 6" key="1">
    <citation type="submission" date="2019-07" db="EMBL/GenBank/DDBJ databases">
        <title>Whole genome shotgun sequence of Chitinophaga cymbidii NBRC 109752.</title>
        <authorList>
            <person name="Hosoyama A."/>
            <person name="Uohara A."/>
            <person name="Ohji S."/>
            <person name="Ichikawa N."/>
        </authorList>
    </citation>
    <scope>NUCLEOTIDE SEQUENCE [LARGE SCALE GENOMIC DNA]</scope>
    <source>
        <strain evidence="5 6">NBRC 109752</strain>
    </source>
</reference>
<dbReference type="PANTHER" id="PTHR47893">
    <property type="entry name" value="REGULATORY PROTEIN PCHR"/>
    <property type="match status" value="1"/>
</dbReference>
<name>A0A512RRB1_9BACT</name>
<keyword evidence="6" id="KW-1185">Reference proteome</keyword>
<dbReference type="RefSeq" id="WP_146866632.1">
    <property type="nucleotide sequence ID" value="NZ_BKAU01000006.1"/>
</dbReference>